<proteinExistence type="predicted"/>
<organism evidence="4 5">
    <name type="scientific">SAR86 cluster bacterium</name>
    <dbReference type="NCBI Taxonomy" id="2030880"/>
    <lineage>
        <taxon>Bacteria</taxon>
        <taxon>Pseudomonadati</taxon>
        <taxon>Pseudomonadota</taxon>
        <taxon>Gammaproteobacteria</taxon>
        <taxon>SAR86 cluster</taxon>
    </lineage>
</organism>
<dbReference type="EMBL" id="NVWI01000002">
    <property type="protein sequence ID" value="PCJ42964.1"/>
    <property type="molecule type" value="Genomic_DNA"/>
</dbReference>
<dbReference type="GO" id="GO:0006355">
    <property type="term" value="P:regulation of DNA-templated transcription"/>
    <property type="evidence" value="ECO:0007669"/>
    <property type="project" value="TreeGrafter"/>
</dbReference>
<gene>
    <name evidence="4" type="ORF">COA71_05235</name>
</gene>
<feature type="signal peptide" evidence="2">
    <location>
        <begin position="1"/>
        <end position="28"/>
    </location>
</feature>
<dbReference type="InterPro" id="IPR002818">
    <property type="entry name" value="DJ-1/PfpI"/>
</dbReference>
<dbReference type="SUPFAM" id="SSF52317">
    <property type="entry name" value="Class I glutamine amidotransferase-like"/>
    <property type="match status" value="1"/>
</dbReference>
<sequence length="289" mass="30939">MNSKNKKLPNRRTFLQGLTLTTASIAVAPVFGQENNVNNSQLQNSQTTSTSGGLSLGNPATEPNKPIIAMLVHPKMVMQDLVGPMTVFNIMGAEIHLVWKNLDSVSTDLGISVTPTTTFEDTPQDLDVLFVPGGLGGSIDLMQDKAVLDFLSDRGETATYVTSVCTGSLLLGAAGLLKGYRATSHWYTRDHLALMGATPVNERVVQDRNRITGGGVTAGIDFGLTLAALLKSEEDAKRYQLLMEYAPAPPFNAGTPETAPTATYDRIVAERGPFIEQARALAARIGDTF</sequence>
<dbReference type="Proteomes" id="UP000228987">
    <property type="component" value="Unassembled WGS sequence"/>
</dbReference>
<dbReference type="InterPro" id="IPR029062">
    <property type="entry name" value="Class_I_gatase-like"/>
</dbReference>
<comment type="caution">
    <text evidence="4">The sequence shown here is derived from an EMBL/GenBank/DDBJ whole genome shotgun (WGS) entry which is preliminary data.</text>
</comment>
<dbReference type="Gene3D" id="3.40.50.880">
    <property type="match status" value="1"/>
</dbReference>
<reference evidence="5" key="1">
    <citation type="submission" date="2017-08" db="EMBL/GenBank/DDBJ databases">
        <title>A dynamic microbial community with high functional redundancy inhabits the cold, oxic subseafloor aquifer.</title>
        <authorList>
            <person name="Tully B.J."/>
            <person name="Wheat C.G."/>
            <person name="Glazer B.T."/>
            <person name="Huber J.A."/>
        </authorList>
    </citation>
    <scope>NUCLEOTIDE SEQUENCE [LARGE SCALE GENOMIC DNA]</scope>
</reference>
<keyword evidence="2" id="KW-0732">Signal</keyword>
<dbReference type="AlphaFoldDB" id="A0A2A5CGH2"/>
<dbReference type="PANTHER" id="PTHR43130">
    <property type="entry name" value="ARAC-FAMILY TRANSCRIPTIONAL REGULATOR"/>
    <property type="match status" value="1"/>
</dbReference>
<feature type="domain" description="DJ-1/PfpI" evidence="3">
    <location>
        <begin position="68"/>
        <end position="227"/>
    </location>
</feature>
<dbReference type="InterPro" id="IPR052158">
    <property type="entry name" value="INH-QAR"/>
</dbReference>
<feature type="region of interest" description="Disordered" evidence="1">
    <location>
        <begin position="37"/>
        <end position="59"/>
    </location>
</feature>
<evidence type="ECO:0000313" key="4">
    <source>
        <dbReference type="EMBL" id="PCJ42964.1"/>
    </source>
</evidence>
<dbReference type="Pfam" id="PF01965">
    <property type="entry name" value="DJ-1_PfpI"/>
    <property type="match status" value="1"/>
</dbReference>
<feature type="chain" id="PRO_5013263751" evidence="2">
    <location>
        <begin position="29"/>
        <end position="289"/>
    </location>
</feature>
<accession>A0A2A5CGH2</accession>
<dbReference type="PANTHER" id="PTHR43130:SF2">
    <property type="entry name" value="DJ-1_PFPI DOMAIN-CONTAINING PROTEIN"/>
    <property type="match status" value="1"/>
</dbReference>
<evidence type="ECO:0000313" key="5">
    <source>
        <dbReference type="Proteomes" id="UP000228987"/>
    </source>
</evidence>
<evidence type="ECO:0000256" key="1">
    <source>
        <dbReference type="SAM" id="MobiDB-lite"/>
    </source>
</evidence>
<evidence type="ECO:0000256" key="2">
    <source>
        <dbReference type="SAM" id="SignalP"/>
    </source>
</evidence>
<protein>
    <submittedName>
        <fullName evidence="4">Thiamine biosynthesis protein ThiJ</fullName>
    </submittedName>
</protein>
<feature type="compositionally biased region" description="Low complexity" evidence="1">
    <location>
        <begin position="37"/>
        <end position="58"/>
    </location>
</feature>
<name>A0A2A5CGH2_9GAMM</name>
<evidence type="ECO:0000259" key="3">
    <source>
        <dbReference type="Pfam" id="PF01965"/>
    </source>
</evidence>
<dbReference type="CDD" id="cd03139">
    <property type="entry name" value="GATase1_PfpI_2"/>
    <property type="match status" value="1"/>
</dbReference>